<organism evidence="14 15">
    <name type="scientific">Vanrija albida</name>
    <dbReference type="NCBI Taxonomy" id="181172"/>
    <lineage>
        <taxon>Eukaryota</taxon>
        <taxon>Fungi</taxon>
        <taxon>Dikarya</taxon>
        <taxon>Basidiomycota</taxon>
        <taxon>Agaricomycotina</taxon>
        <taxon>Tremellomycetes</taxon>
        <taxon>Trichosporonales</taxon>
        <taxon>Trichosporonaceae</taxon>
        <taxon>Vanrija</taxon>
    </lineage>
</organism>
<comment type="caution">
    <text evidence="14">The sequence shown here is derived from an EMBL/GenBank/DDBJ whole genome shotgun (WGS) entry which is preliminary data.</text>
</comment>
<dbReference type="Pfam" id="PF00970">
    <property type="entry name" value="FAD_binding_6"/>
    <property type="match status" value="1"/>
</dbReference>
<dbReference type="EMBL" id="JBBXJM010000001">
    <property type="protein sequence ID" value="KAL1412453.1"/>
    <property type="molecule type" value="Genomic_DNA"/>
</dbReference>
<evidence type="ECO:0000259" key="13">
    <source>
        <dbReference type="PROSITE" id="PS51384"/>
    </source>
</evidence>
<comment type="catalytic activity">
    <reaction evidence="10">
        <text>2 Fe(3+)-[Dph3] + NADH = 2 Fe(2+)-[Dph3] + NAD(+) + H(+)</text>
        <dbReference type="Rhea" id="RHEA:71231"/>
        <dbReference type="Rhea" id="RHEA-COMP:18002"/>
        <dbReference type="Rhea" id="RHEA-COMP:18003"/>
        <dbReference type="ChEBI" id="CHEBI:15378"/>
        <dbReference type="ChEBI" id="CHEBI:29033"/>
        <dbReference type="ChEBI" id="CHEBI:29034"/>
        <dbReference type="ChEBI" id="CHEBI:57540"/>
        <dbReference type="ChEBI" id="CHEBI:57945"/>
        <dbReference type="ChEBI" id="CHEBI:83228"/>
    </reaction>
    <physiologicalReaction direction="left-to-right" evidence="10">
        <dbReference type="Rhea" id="RHEA:71232"/>
    </physiologicalReaction>
</comment>
<dbReference type="InterPro" id="IPR001433">
    <property type="entry name" value="OxRdtase_FAD/NAD-bd"/>
</dbReference>
<dbReference type="PRINTS" id="PR00406">
    <property type="entry name" value="CYTB5RDTASE"/>
</dbReference>
<evidence type="ECO:0000256" key="6">
    <source>
        <dbReference type="ARBA" id="ARBA00022787"/>
    </source>
</evidence>
<feature type="transmembrane region" description="Helical" evidence="12">
    <location>
        <begin position="34"/>
        <end position="57"/>
    </location>
</feature>
<dbReference type="CDD" id="cd06183">
    <property type="entry name" value="cyt_b5_reduct_like"/>
    <property type="match status" value="1"/>
</dbReference>
<comment type="subcellular location">
    <subcellularLocation>
        <location evidence="2">Mitochondrion outer membrane</location>
    </subcellularLocation>
</comment>
<dbReference type="InterPro" id="IPR017938">
    <property type="entry name" value="Riboflavin_synthase-like_b-brl"/>
</dbReference>
<evidence type="ECO:0000256" key="7">
    <source>
        <dbReference type="ARBA" id="ARBA00022827"/>
    </source>
</evidence>
<protein>
    <recommendedName>
        <fullName evidence="11">NADH-cytochrome b5 reductase</fullName>
        <ecNumber evidence="11">1.6.2.2</ecNumber>
    </recommendedName>
</protein>
<dbReference type="InterPro" id="IPR001709">
    <property type="entry name" value="Flavoprot_Pyr_Nucl_cyt_Rdtase"/>
</dbReference>
<dbReference type="InterPro" id="IPR008333">
    <property type="entry name" value="Cbr1-like_FAD-bd_dom"/>
</dbReference>
<keyword evidence="8 11" id="KW-0560">Oxidoreductase</keyword>
<dbReference type="GO" id="GO:0090524">
    <property type="term" value="F:cytochrome-b5 reductase activity, acting on NADH"/>
    <property type="evidence" value="ECO:0007669"/>
    <property type="project" value="UniProtKB-EC"/>
</dbReference>
<dbReference type="SUPFAM" id="SSF63380">
    <property type="entry name" value="Riboflavin synthase domain-like"/>
    <property type="match status" value="1"/>
</dbReference>
<dbReference type="Gene3D" id="2.40.30.10">
    <property type="entry name" value="Translation factors"/>
    <property type="match status" value="1"/>
</dbReference>
<dbReference type="RefSeq" id="XP_069212397.1">
    <property type="nucleotide sequence ID" value="XM_069348853.1"/>
</dbReference>
<keyword evidence="5 11" id="KW-0285">Flavoprotein</keyword>
<dbReference type="PROSITE" id="PS51384">
    <property type="entry name" value="FAD_FR"/>
    <property type="match status" value="1"/>
</dbReference>
<keyword evidence="9 11" id="KW-0520">NAD</keyword>
<evidence type="ECO:0000256" key="2">
    <source>
        <dbReference type="ARBA" id="ARBA00004294"/>
    </source>
</evidence>
<keyword evidence="15" id="KW-1185">Reference proteome</keyword>
<keyword evidence="12" id="KW-0472">Membrane</keyword>
<dbReference type="Pfam" id="PF00175">
    <property type="entry name" value="NAD_binding_1"/>
    <property type="match status" value="1"/>
</dbReference>
<proteinExistence type="inferred from homology"/>
<dbReference type="EC" id="1.6.2.2" evidence="11"/>
<evidence type="ECO:0000256" key="3">
    <source>
        <dbReference type="ARBA" id="ARBA00005156"/>
    </source>
</evidence>
<keyword evidence="6" id="KW-1000">Mitochondrion outer membrane</keyword>
<keyword evidence="6" id="KW-0496">Mitochondrion</keyword>
<evidence type="ECO:0000313" key="14">
    <source>
        <dbReference type="EMBL" id="KAL1412453.1"/>
    </source>
</evidence>
<accession>A0ABR3QCM0</accession>
<comment type="pathway">
    <text evidence="3">Protein modification; peptidyl-diphthamide biosynthesis.</text>
</comment>
<name>A0ABR3QCM0_9TREE</name>
<gene>
    <name evidence="14" type="primary">CBR1</name>
    <name evidence="14" type="ORF">Q8F55_000198</name>
</gene>
<evidence type="ECO:0000256" key="11">
    <source>
        <dbReference type="RuleBase" id="RU361226"/>
    </source>
</evidence>
<evidence type="ECO:0000256" key="10">
    <source>
        <dbReference type="ARBA" id="ARBA00049138"/>
    </source>
</evidence>
<sequence>MPNTLPSNMASIQQRLNETIFNGLVEFDKYCEKLLPYGTEIGAGLFVVAVFVWFVVLKNDLPWAEKKPILDAAEFKNFPLIGKKILSHNTAKYRFGLPKKDDSLGLPIGQHISLAAEIDGKQVMRSYTPTTLDHHKGYFELVVKTYEKGNISRHLSLLKIGDTMKVRGPKGKFNYHRKLAPHLLMLAGGSGITPMYQIIQSSILDPLDKTEIDLIYANVNEDDILLRKELDTLAEKSNGRLRVFYVLNNAPEGWTGGIGFVSKEMIDERKHAEGISAGGKVLLCGPPPMLNAMKGHLTTIGYPAARTVSKLEDQVFLF</sequence>
<dbReference type="GeneID" id="95981241"/>
<comment type="cofactor">
    <cofactor evidence="1 11">
        <name>FAD</name>
        <dbReference type="ChEBI" id="CHEBI:57692"/>
    </cofactor>
</comment>
<dbReference type="InterPro" id="IPR001834">
    <property type="entry name" value="CBR-like"/>
</dbReference>
<evidence type="ECO:0000256" key="8">
    <source>
        <dbReference type="ARBA" id="ARBA00023002"/>
    </source>
</evidence>
<feature type="domain" description="FAD-binding FR-type" evidence="13">
    <location>
        <begin position="73"/>
        <end position="176"/>
    </location>
</feature>
<comment type="catalytic activity">
    <reaction evidence="11">
        <text>2 Fe(III)-[cytochrome b5] + NADH = 2 Fe(II)-[cytochrome b5] + NAD(+) + H(+)</text>
        <dbReference type="Rhea" id="RHEA:46680"/>
        <dbReference type="Rhea" id="RHEA-COMP:10438"/>
        <dbReference type="Rhea" id="RHEA-COMP:10439"/>
        <dbReference type="ChEBI" id="CHEBI:15378"/>
        <dbReference type="ChEBI" id="CHEBI:29033"/>
        <dbReference type="ChEBI" id="CHEBI:29034"/>
        <dbReference type="ChEBI" id="CHEBI:57540"/>
        <dbReference type="ChEBI" id="CHEBI:57945"/>
        <dbReference type="EC" id="1.6.2.2"/>
    </reaction>
</comment>
<dbReference type="Gene3D" id="3.40.50.80">
    <property type="entry name" value="Nucleotide-binding domain of ferredoxin-NADP reductase (FNR) module"/>
    <property type="match status" value="1"/>
</dbReference>
<evidence type="ECO:0000256" key="4">
    <source>
        <dbReference type="ARBA" id="ARBA00006105"/>
    </source>
</evidence>
<keyword evidence="7 11" id="KW-0274">FAD</keyword>
<comment type="similarity">
    <text evidence="4 11">Belongs to the flavoprotein pyridine nucleotide cytochrome reductase family.</text>
</comment>
<keyword evidence="12" id="KW-0812">Transmembrane</keyword>
<keyword evidence="12" id="KW-1133">Transmembrane helix</keyword>
<dbReference type="SUPFAM" id="SSF52343">
    <property type="entry name" value="Ferredoxin reductase-like, C-terminal NADP-linked domain"/>
    <property type="match status" value="1"/>
</dbReference>
<evidence type="ECO:0000256" key="1">
    <source>
        <dbReference type="ARBA" id="ARBA00001974"/>
    </source>
</evidence>
<reference evidence="14 15" key="1">
    <citation type="submission" date="2023-08" db="EMBL/GenBank/DDBJ databases">
        <title>Annotated Genome Sequence of Vanrija albida AlHP1.</title>
        <authorList>
            <person name="Herzog R."/>
        </authorList>
    </citation>
    <scope>NUCLEOTIDE SEQUENCE [LARGE SCALE GENOMIC DNA]</scope>
    <source>
        <strain evidence="14 15">AlHP1</strain>
    </source>
</reference>
<dbReference type="InterPro" id="IPR039261">
    <property type="entry name" value="FNR_nucleotide-bd"/>
</dbReference>
<evidence type="ECO:0000256" key="9">
    <source>
        <dbReference type="ARBA" id="ARBA00023027"/>
    </source>
</evidence>
<dbReference type="PANTHER" id="PTHR19370">
    <property type="entry name" value="NADH-CYTOCHROME B5 REDUCTASE"/>
    <property type="match status" value="1"/>
</dbReference>
<dbReference type="PRINTS" id="PR00371">
    <property type="entry name" value="FPNCR"/>
</dbReference>
<dbReference type="Proteomes" id="UP001565368">
    <property type="component" value="Unassembled WGS sequence"/>
</dbReference>
<evidence type="ECO:0000313" key="15">
    <source>
        <dbReference type="Proteomes" id="UP001565368"/>
    </source>
</evidence>
<evidence type="ECO:0000256" key="12">
    <source>
        <dbReference type="SAM" id="Phobius"/>
    </source>
</evidence>
<dbReference type="PANTHER" id="PTHR19370:SF184">
    <property type="entry name" value="NADH-CYTOCHROME B5 REDUCTASE-LIKE"/>
    <property type="match status" value="1"/>
</dbReference>
<evidence type="ECO:0000256" key="5">
    <source>
        <dbReference type="ARBA" id="ARBA00022630"/>
    </source>
</evidence>
<dbReference type="InterPro" id="IPR017927">
    <property type="entry name" value="FAD-bd_FR_type"/>
</dbReference>